<protein>
    <submittedName>
        <fullName evidence="2">Uncharacterized protein</fullName>
    </submittedName>
</protein>
<evidence type="ECO:0000313" key="2">
    <source>
        <dbReference type="EMBL" id="MDF8335869.1"/>
    </source>
</evidence>
<comment type="caution">
    <text evidence="2">The sequence shown here is derived from an EMBL/GenBank/DDBJ whole genome shotgun (WGS) entry which is preliminary data.</text>
</comment>
<feature type="chain" id="PRO_5045800993" evidence="1">
    <location>
        <begin position="26"/>
        <end position="147"/>
    </location>
</feature>
<reference evidence="2 3" key="1">
    <citation type="submission" date="2023-03" db="EMBL/GenBank/DDBJ databases">
        <title>Novosphingobium cyanobacteriorum sp. nov., isolated from a eutrophic reservoir during the Microcystis bloom period.</title>
        <authorList>
            <person name="Kang M."/>
            <person name="Le V."/>
            <person name="Ko S.-R."/>
            <person name="Lee S.-A."/>
            <person name="Ahn C.-Y."/>
        </authorList>
    </citation>
    <scope>NUCLEOTIDE SEQUENCE [LARGE SCALE GENOMIC DNA]</scope>
    <source>
        <strain evidence="2 3">HBC54</strain>
    </source>
</reference>
<name>A0ABT6CQM4_9SPHN</name>
<feature type="signal peptide" evidence="1">
    <location>
        <begin position="1"/>
        <end position="25"/>
    </location>
</feature>
<evidence type="ECO:0000313" key="3">
    <source>
        <dbReference type="Proteomes" id="UP001222770"/>
    </source>
</evidence>
<gene>
    <name evidence="2" type="ORF">POM99_21930</name>
</gene>
<dbReference type="RefSeq" id="WP_277280913.1">
    <property type="nucleotide sequence ID" value="NZ_JAROCY010000053.1"/>
</dbReference>
<dbReference type="Proteomes" id="UP001222770">
    <property type="component" value="Unassembled WGS sequence"/>
</dbReference>
<evidence type="ECO:0000256" key="1">
    <source>
        <dbReference type="SAM" id="SignalP"/>
    </source>
</evidence>
<dbReference type="EMBL" id="JAROCY010000053">
    <property type="protein sequence ID" value="MDF8335869.1"/>
    <property type="molecule type" value="Genomic_DNA"/>
</dbReference>
<accession>A0ABT6CQM4</accession>
<keyword evidence="3" id="KW-1185">Reference proteome</keyword>
<keyword evidence="1" id="KW-0732">Signal</keyword>
<proteinExistence type="predicted"/>
<sequence length="147" mass="14916">MIKRAHALALVAGASLLALSGTANAADAGDEVTIETPSVDTVDPVDSGIVDEPKYVVDPVVDDSGIAESGIGDSGIVDETVDITRAGDDGIIQPYERNLSDNPEILYTMTGGGFEDSAADQAADQAADNVVERLATTSAASAPADPE</sequence>
<organism evidence="2 3">
    <name type="scientific">Novosphingobium cyanobacteriorum</name>
    <dbReference type="NCBI Taxonomy" id="3024215"/>
    <lineage>
        <taxon>Bacteria</taxon>
        <taxon>Pseudomonadati</taxon>
        <taxon>Pseudomonadota</taxon>
        <taxon>Alphaproteobacteria</taxon>
        <taxon>Sphingomonadales</taxon>
        <taxon>Sphingomonadaceae</taxon>
        <taxon>Novosphingobium</taxon>
    </lineage>
</organism>